<proteinExistence type="predicted"/>
<evidence type="ECO:0000313" key="1">
    <source>
        <dbReference type="EMBL" id="AXC12481.1"/>
    </source>
</evidence>
<reference evidence="1 2" key="1">
    <citation type="journal article" date="2018" name="Front. Microbiol.">
        <title>Hydrolytic Capabilities as a Key to Environmental Success: Chitinolytic and Cellulolytic Acidobacteria From Acidic Sub-arctic Soils and Boreal Peatlands.</title>
        <authorList>
            <person name="Belova S.E."/>
            <person name="Ravin N.V."/>
            <person name="Pankratov T.A."/>
            <person name="Rakitin A.L."/>
            <person name="Ivanova A.A."/>
            <person name="Beletsky A.V."/>
            <person name="Mardanov A.V."/>
            <person name="Sinninghe Damste J.S."/>
            <person name="Dedysh S.N."/>
        </authorList>
    </citation>
    <scope>NUCLEOTIDE SEQUENCE [LARGE SCALE GENOMIC DNA]</scope>
    <source>
        <strain evidence="1 2">SBC82</strain>
    </source>
</reference>
<name>A0A2Z5G005_9BACT</name>
<accession>A0A2Z5G005</accession>
<sequence>MVLRMTWNVSFGSSSSSARLLYRHANGRYASWIKRLRKLQQLARVRVRLTQSFIEEGNYDSPPLPSLLVAFKERDAITACFDEEGQYMLEGSLEPAIGVAFDPQNPDEVRQVVRTVERFVLFNHELFQWLEELQEWEKSEESHADQRVDRGEPSLRAA</sequence>
<evidence type="ECO:0000313" key="2">
    <source>
        <dbReference type="Proteomes" id="UP000253606"/>
    </source>
</evidence>
<keyword evidence="2" id="KW-1185">Reference proteome</keyword>
<gene>
    <name evidence="1" type="ORF">ACPOL_3186</name>
</gene>
<dbReference type="Proteomes" id="UP000253606">
    <property type="component" value="Chromosome"/>
</dbReference>
<protein>
    <submittedName>
        <fullName evidence="1">Uncharacterized protein</fullName>
    </submittedName>
</protein>
<organism evidence="1 2">
    <name type="scientific">Acidisarcina polymorpha</name>
    <dbReference type="NCBI Taxonomy" id="2211140"/>
    <lineage>
        <taxon>Bacteria</taxon>
        <taxon>Pseudomonadati</taxon>
        <taxon>Acidobacteriota</taxon>
        <taxon>Terriglobia</taxon>
        <taxon>Terriglobales</taxon>
        <taxon>Acidobacteriaceae</taxon>
        <taxon>Acidisarcina</taxon>
    </lineage>
</organism>
<dbReference type="EMBL" id="CP030840">
    <property type="protein sequence ID" value="AXC12481.1"/>
    <property type="molecule type" value="Genomic_DNA"/>
</dbReference>
<dbReference type="AlphaFoldDB" id="A0A2Z5G005"/>
<dbReference type="KEGG" id="abas:ACPOL_3186"/>